<dbReference type="EMBL" id="BLXT01005922">
    <property type="protein sequence ID" value="GFO27480.1"/>
    <property type="molecule type" value="Genomic_DNA"/>
</dbReference>
<accession>A0AAV4C7T4</accession>
<dbReference type="Proteomes" id="UP000735302">
    <property type="component" value="Unassembled WGS sequence"/>
</dbReference>
<dbReference type="AlphaFoldDB" id="A0AAV4C7T4"/>
<gene>
    <name evidence="1" type="ORF">PoB_005398500</name>
</gene>
<organism evidence="1 2">
    <name type="scientific">Plakobranchus ocellatus</name>
    <dbReference type="NCBI Taxonomy" id="259542"/>
    <lineage>
        <taxon>Eukaryota</taxon>
        <taxon>Metazoa</taxon>
        <taxon>Spiralia</taxon>
        <taxon>Lophotrochozoa</taxon>
        <taxon>Mollusca</taxon>
        <taxon>Gastropoda</taxon>
        <taxon>Heterobranchia</taxon>
        <taxon>Euthyneura</taxon>
        <taxon>Panpulmonata</taxon>
        <taxon>Sacoglossa</taxon>
        <taxon>Placobranchoidea</taxon>
        <taxon>Plakobranchidae</taxon>
        <taxon>Plakobranchus</taxon>
    </lineage>
</organism>
<proteinExistence type="predicted"/>
<reference evidence="1 2" key="1">
    <citation type="journal article" date="2021" name="Elife">
        <title>Chloroplast acquisition without the gene transfer in kleptoplastic sea slugs, Plakobranchus ocellatus.</title>
        <authorList>
            <person name="Maeda T."/>
            <person name="Takahashi S."/>
            <person name="Yoshida T."/>
            <person name="Shimamura S."/>
            <person name="Takaki Y."/>
            <person name="Nagai Y."/>
            <person name="Toyoda A."/>
            <person name="Suzuki Y."/>
            <person name="Arimoto A."/>
            <person name="Ishii H."/>
            <person name="Satoh N."/>
            <person name="Nishiyama T."/>
            <person name="Hasebe M."/>
            <person name="Maruyama T."/>
            <person name="Minagawa J."/>
            <person name="Obokata J."/>
            <person name="Shigenobu S."/>
        </authorList>
    </citation>
    <scope>NUCLEOTIDE SEQUENCE [LARGE SCALE GENOMIC DNA]</scope>
</reference>
<evidence type="ECO:0000313" key="2">
    <source>
        <dbReference type="Proteomes" id="UP000735302"/>
    </source>
</evidence>
<protein>
    <submittedName>
        <fullName evidence="1">Uncharacterized protein</fullName>
    </submittedName>
</protein>
<keyword evidence="2" id="KW-1185">Reference proteome</keyword>
<evidence type="ECO:0000313" key="1">
    <source>
        <dbReference type="EMBL" id="GFO27480.1"/>
    </source>
</evidence>
<sequence length="98" mass="10937">MPNLGLELKTTLQMIQKSLLKDITAITFAFDEISQNETDSELKSLTEVITDGEELLSYGSHTLDAFRQHSFKGEIKEEYSSPCNGTYAVEGSFFGHNV</sequence>
<name>A0AAV4C7T4_9GAST</name>
<comment type="caution">
    <text evidence="1">The sequence shown here is derived from an EMBL/GenBank/DDBJ whole genome shotgun (WGS) entry which is preliminary data.</text>
</comment>